<reference evidence="2" key="1">
    <citation type="submission" date="2016-04" db="EMBL/GenBank/DDBJ databases">
        <authorList>
            <person name="Nguyen H.D."/>
            <person name="Samba Siva P."/>
            <person name="Cullis J."/>
            <person name="Levesque C.A."/>
            <person name="Hambleton S."/>
        </authorList>
    </citation>
    <scope>NUCLEOTIDE SEQUENCE</scope>
    <source>
        <strain evidence="2">DAOMC 236426</strain>
    </source>
</reference>
<gene>
    <name evidence="2" type="ORF">A4X06_0g9316</name>
</gene>
<feature type="region of interest" description="Disordered" evidence="1">
    <location>
        <begin position="21"/>
        <end position="107"/>
    </location>
</feature>
<evidence type="ECO:0000313" key="2">
    <source>
        <dbReference type="EMBL" id="KAE8237162.1"/>
    </source>
</evidence>
<accession>A0A8X7MJ46</accession>
<keyword evidence="3" id="KW-1185">Reference proteome</keyword>
<comment type="caution">
    <text evidence="2">The sequence shown here is derived from an EMBL/GenBank/DDBJ whole genome shotgun (WGS) entry which is preliminary data.</text>
</comment>
<evidence type="ECO:0000313" key="3">
    <source>
        <dbReference type="Proteomes" id="UP000077684"/>
    </source>
</evidence>
<proteinExistence type="predicted"/>
<sequence length="165" mass="16996">PASSQNAAQVQTELERLIALFKAKGGPAAEVDEDDEDDDEEEDDDDSEEEGVVNGPGTALALSKSVPTSGVNTTNATGVPTSLPAELPPSAPSTMSSNTTPGAPTLSAVAVKTSTDAAPYNAIQSELQRLIASLKGKNGDGNEDDEDESSGEDDDDVDDDDDEDE</sequence>
<protein>
    <submittedName>
        <fullName evidence="2">Uncharacterized protein</fullName>
    </submittedName>
</protein>
<feature type="compositionally biased region" description="Polar residues" evidence="1">
    <location>
        <begin position="65"/>
        <end position="79"/>
    </location>
</feature>
<feature type="region of interest" description="Disordered" evidence="1">
    <location>
        <begin position="134"/>
        <end position="165"/>
    </location>
</feature>
<dbReference type="AlphaFoldDB" id="A0A8X7MJ46"/>
<organism evidence="2 3">
    <name type="scientific">Tilletia controversa</name>
    <name type="common">dwarf bunt fungus</name>
    <dbReference type="NCBI Taxonomy" id="13291"/>
    <lineage>
        <taxon>Eukaryota</taxon>
        <taxon>Fungi</taxon>
        <taxon>Dikarya</taxon>
        <taxon>Basidiomycota</taxon>
        <taxon>Ustilaginomycotina</taxon>
        <taxon>Exobasidiomycetes</taxon>
        <taxon>Tilletiales</taxon>
        <taxon>Tilletiaceae</taxon>
        <taxon>Tilletia</taxon>
    </lineage>
</organism>
<name>A0A8X7MJ46_9BASI</name>
<dbReference type="Proteomes" id="UP000077684">
    <property type="component" value="Unassembled WGS sequence"/>
</dbReference>
<feature type="compositionally biased region" description="Acidic residues" evidence="1">
    <location>
        <begin position="30"/>
        <end position="51"/>
    </location>
</feature>
<feature type="compositionally biased region" description="Acidic residues" evidence="1">
    <location>
        <begin position="141"/>
        <end position="165"/>
    </location>
</feature>
<evidence type="ECO:0000256" key="1">
    <source>
        <dbReference type="SAM" id="MobiDB-lite"/>
    </source>
</evidence>
<dbReference type="EMBL" id="LWDE02002633">
    <property type="protein sequence ID" value="KAE8237162.1"/>
    <property type="molecule type" value="Genomic_DNA"/>
</dbReference>
<feature type="non-terminal residue" evidence="2">
    <location>
        <position position="1"/>
    </location>
</feature>
<reference evidence="2" key="2">
    <citation type="journal article" date="2019" name="IMA Fungus">
        <title>Genome sequencing and comparison of five Tilletia species to identify candidate genes for the detection of regulated species infecting wheat.</title>
        <authorList>
            <person name="Nguyen H.D.T."/>
            <person name="Sultana T."/>
            <person name="Kesanakurti P."/>
            <person name="Hambleton S."/>
        </authorList>
    </citation>
    <scope>NUCLEOTIDE SEQUENCE</scope>
    <source>
        <strain evidence="2">DAOMC 236426</strain>
    </source>
</reference>